<evidence type="ECO:0000256" key="5">
    <source>
        <dbReference type="ARBA" id="ARBA00022980"/>
    </source>
</evidence>
<evidence type="ECO:0000256" key="9">
    <source>
        <dbReference type="SAM" id="MobiDB-lite"/>
    </source>
</evidence>
<sequence>MAKLKTGRHTSALKEARKAKKRTERNKAIKSKIRTSIKKIEEAVKNNNVKVAQEHLNVAFSEWDKAAKKNIVHYKAASNQKARLSKLVTRIITK</sequence>
<accession>A0A1E5ILB9</accession>
<dbReference type="InterPro" id="IPR036510">
    <property type="entry name" value="Ribosomal_bS20_sf"/>
</dbReference>
<keyword evidence="6 8" id="KW-0687">Ribonucleoprotein</keyword>
<dbReference type="GO" id="GO:0003735">
    <property type="term" value="F:structural constituent of ribosome"/>
    <property type="evidence" value="ECO:0007669"/>
    <property type="project" value="InterPro"/>
</dbReference>
<dbReference type="Gene3D" id="1.20.58.110">
    <property type="entry name" value="Ribosomal protein S20"/>
    <property type="match status" value="1"/>
</dbReference>
<feature type="compositionally biased region" description="Basic residues" evidence="9">
    <location>
        <begin position="17"/>
        <end position="27"/>
    </location>
</feature>
<evidence type="ECO:0000256" key="8">
    <source>
        <dbReference type="HAMAP-Rule" id="MF_00500"/>
    </source>
</evidence>
<comment type="function">
    <text evidence="1 8">Binds directly to 16S ribosomal RNA.</text>
</comment>
<dbReference type="EMBL" id="LNVX01000633">
    <property type="protein sequence ID" value="OEG69611.1"/>
    <property type="molecule type" value="Genomic_DNA"/>
</dbReference>
<dbReference type="GO" id="GO:0005829">
    <property type="term" value="C:cytosol"/>
    <property type="evidence" value="ECO:0007669"/>
    <property type="project" value="TreeGrafter"/>
</dbReference>
<dbReference type="GO" id="GO:0015935">
    <property type="term" value="C:small ribosomal subunit"/>
    <property type="evidence" value="ECO:0007669"/>
    <property type="project" value="TreeGrafter"/>
</dbReference>
<keyword evidence="3 8" id="KW-0699">rRNA-binding</keyword>
<keyword evidence="5 8" id="KW-0689">Ribosomal protein</keyword>
<dbReference type="SUPFAM" id="SSF46992">
    <property type="entry name" value="Ribosomal protein S20"/>
    <property type="match status" value="1"/>
</dbReference>
<dbReference type="PANTHER" id="PTHR33398:SF1">
    <property type="entry name" value="SMALL RIBOSOMAL SUBUNIT PROTEIN BS20C"/>
    <property type="match status" value="1"/>
</dbReference>
<evidence type="ECO:0000313" key="10">
    <source>
        <dbReference type="EMBL" id="OEG69611.1"/>
    </source>
</evidence>
<keyword evidence="13" id="KW-1185">Reference proteome</keyword>
<evidence type="ECO:0000256" key="4">
    <source>
        <dbReference type="ARBA" id="ARBA00022884"/>
    </source>
</evidence>
<evidence type="ECO:0000256" key="6">
    <source>
        <dbReference type="ARBA" id="ARBA00023274"/>
    </source>
</evidence>
<dbReference type="PANTHER" id="PTHR33398">
    <property type="entry name" value="30S RIBOSOMAL PROTEIN S20"/>
    <property type="match status" value="1"/>
</dbReference>
<dbReference type="NCBIfam" id="TIGR00029">
    <property type="entry name" value="S20"/>
    <property type="match status" value="1"/>
</dbReference>
<evidence type="ECO:0000313" key="12">
    <source>
        <dbReference type="EMBL" id="OEG71269.1"/>
    </source>
</evidence>
<protein>
    <recommendedName>
        <fullName evidence="7 8">Small ribosomal subunit protein bS20</fullName>
    </recommendedName>
</protein>
<dbReference type="HAMAP" id="MF_00500">
    <property type="entry name" value="Ribosomal_bS20"/>
    <property type="match status" value="1"/>
</dbReference>
<dbReference type="GO" id="GO:0006412">
    <property type="term" value="P:translation"/>
    <property type="evidence" value="ECO:0007669"/>
    <property type="project" value="UniProtKB-UniRule"/>
</dbReference>
<dbReference type="GO" id="GO:0070181">
    <property type="term" value="F:small ribosomal subunit rRNA binding"/>
    <property type="evidence" value="ECO:0007669"/>
    <property type="project" value="TreeGrafter"/>
</dbReference>
<organism evidence="12 13">
    <name type="scientific">Endomicrobium trichonymphae</name>
    <dbReference type="NCBI Taxonomy" id="1408204"/>
    <lineage>
        <taxon>Bacteria</taxon>
        <taxon>Pseudomonadati</taxon>
        <taxon>Elusimicrobiota</taxon>
        <taxon>Endomicrobiia</taxon>
        <taxon>Endomicrobiales</taxon>
        <taxon>Endomicrobiaceae</taxon>
        <taxon>Candidatus Endomicrobiellum</taxon>
    </lineage>
</organism>
<feature type="region of interest" description="Disordered" evidence="9">
    <location>
        <begin position="1"/>
        <end position="27"/>
    </location>
</feature>
<evidence type="ECO:0000313" key="11">
    <source>
        <dbReference type="EMBL" id="OEG71065.1"/>
    </source>
</evidence>
<dbReference type="AlphaFoldDB" id="A0A1E5ILB9"/>
<gene>
    <name evidence="8" type="primary">rpsT</name>
    <name evidence="11" type="ORF">ATZ36_03055</name>
    <name evidence="10" type="ORF">ATZ36_08490</name>
    <name evidence="12" type="ORF">ATZ36_15835</name>
</gene>
<keyword evidence="4 8" id="KW-0694">RNA-binding</keyword>
<name>A0A1E5ILB9_ENDTX</name>
<dbReference type="EMBL" id="LNVX01000240">
    <property type="protein sequence ID" value="OEG71065.1"/>
    <property type="molecule type" value="Genomic_DNA"/>
</dbReference>
<dbReference type="InterPro" id="IPR002583">
    <property type="entry name" value="Ribosomal_bS20"/>
</dbReference>
<reference evidence="12 13" key="1">
    <citation type="submission" date="2015-11" db="EMBL/GenBank/DDBJ databases">
        <title>Evidence for parallel genomic evolution in an endosymbiosis of termite gut flagellates.</title>
        <authorList>
            <person name="Zheng H."/>
        </authorList>
    </citation>
    <scope>NUCLEOTIDE SEQUENCE [LARGE SCALE GENOMIC DNA]</scope>
    <source>
        <strain evidence="12 13">CET450</strain>
    </source>
</reference>
<evidence type="ECO:0000256" key="7">
    <source>
        <dbReference type="ARBA" id="ARBA00035136"/>
    </source>
</evidence>
<proteinExistence type="inferred from homology"/>
<comment type="caution">
    <text evidence="12">The sequence shown here is derived from an EMBL/GenBank/DDBJ whole genome shotgun (WGS) entry which is preliminary data.</text>
</comment>
<dbReference type="Pfam" id="PF01649">
    <property type="entry name" value="Ribosomal_S20p"/>
    <property type="match status" value="1"/>
</dbReference>
<dbReference type="Proteomes" id="UP000095237">
    <property type="component" value="Unassembled WGS sequence"/>
</dbReference>
<evidence type="ECO:0000256" key="1">
    <source>
        <dbReference type="ARBA" id="ARBA00003134"/>
    </source>
</evidence>
<evidence type="ECO:0000313" key="13">
    <source>
        <dbReference type="Proteomes" id="UP000095237"/>
    </source>
</evidence>
<evidence type="ECO:0000256" key="2">
    <source>
        <dbReference type="ARBA" id="ARBA00007634"/>
    </source>
</evidence>
<evidence type="ECO:0000256" key="3">
    <source>
        <dbReference type="ARBA" id="ARBA00022730"/>
    </source>
</evidence>
<comment type="similarity">
    <text evidence="2 8">Belongs to the bacterial ribosomal protein bS20 family.</text>
</comment>
<dbReference type="EMBL" id="LNVX01000227">
    <property type="protein sequence ID" value="OEG71269.1"/>
    <property type="molecule type" value="Genomic_DNA"/>
</dbReference>